<evidence type="ECO:0000256" key="4">
    <source>
        <dbReference type="ARBA" id="ARBA00022692"/>
    </source>
</evidence>
<feature type="transmembrane region" description="Helical" evidence="11">
    <location>
        <begin position="6"/>
        <end position="30"/>
    </location>
</feature>
<evidence type="ECO:0000256" key="11">
    <source>
        <dbReference type="SAM" id="Phobius"/>
    </source>
</evidence>
<dbReference type="PRINTS" id="PR00351">
    <property type="entry name" value="OM20RECEPTOR"/>
</dbReference>
<dbReference type="CDD" id="cd20071">
    <property type="entry name" value="SET_SMYD"/>
    <property type="match status" value="1"/>
</dbReference>
<proteinExistence type="inferred from homology"/>
<dbReference type="SUPFAM" id="SSF47157">
    <property type="entry name" value="Mitochondrial import receptor subunit Tom20"/>
    <property type="match status" value="1"/>
</dbReference>
<evidence type="ECO:0000256" key="10">
    <source>
        <dbReference type="SAM" id="MobiDB-lite"/>
    </source>
</evidence>
<dbReference type="STRING" id="68775.A0A5C3MGP2"/>
<dbReference type="Gene3D" id="1.20.960.10">
    <property type="entry name" value="Mitochondrial outer membrane translocase complex, subunit Tom20 domain"/>
    <property type="match status" value="1"/>
</dbReference>
<dbReference type="PROSITE" id="PS50280">
    <property type="entry name" value="SET"/>
    <property type="match status" value="1"/>
</dbReference>
<evidence type="ECO:0000256" key="5">
    <source>
        <dbReference type="ARBA" id="ARBA00022787"/>
    </source>
</evidence>
<name>A0A5C3MGP2_9AGAR</name>
<evidence type="ECO:0000256" key="6">
    <source>
        <dbReference type="ARBA" id="ARBA00022927"/>
    </source>
</evidence>
<dbReference type="GO" id="GO:0008320">
    <property type="term" value="F:protein transmembrane transporter activity"/>
    <property type="evidence" value="ECO:0007669"/>
    <property type="project" value="TreeGrafter"/>
</dbReference>
<dbReference type="Pfam" id="PF00856">
    <property type="entry name" value="SET"/>
    <property type="match status" value="1"/>
</dbReference>
<evidence type="ECO:0000259" key="12">
    <source>
        <dbReference type="PROSITE" id="PS50280"/>
    </source>
</evidence>
<keyword evidence="6" id="KW-0653">Protein transport</keyword>
<keyword evidence="7 11" id="KW-1133">Transmembrane helix</keyword>
<dbReference type="Pfam" id="PF02064">
    <property type="entry name" value="MAS20"/>
    <property type="match status" value="1"/>
</dbReference>
<sequence length="657" mass="73894">MAESRSSTYFTIAAVTVATGIIAYAAYFDYKRRNDAQFRKNLRKEKKRVEKTLAQESKENIALAALRPGNTTPEGLRAALNEIMSEDPPETADEREKYFMAQIGQGEVLGLQGPESHLQAAMSFFRALRVYPSPVELMMIYEKTVPPPVFKIVMDMTNLDVTIQTPTHNLEWRFCLPAILRPACLRIYPTLHTRVAYLGQYKSYSALNCVFSLLASSRHPVHTCSNIHFFFSRFFLCASRQFRTSQVKARVEGYYDSFPPKSSNVAVKPTGPQDTRKVLVVTQDFKAGDIIYKEFPVVSVLDADLHEARTHCANCLRRIEDDLSIELTEDSTVYPSTYCSKDCLLTSKTNSTSLLFTLDSPLPAEIASPDAITAASRELRRTAQQKFVDYLKKEGRAVPELVARFIARQVEMETTKMLAGGKKLGPRANDFMDADSGDYQLADHLERLRYLEIVPKEGESALLVDVLQNALPGLEQFISAERHAVLSGKMAYNSFGVCYGGGRDDKPEPTARPEDVEKTRTPYGTQRQVGSAFYTVSSYLTHSCEPSARPSFSSGTSELHLIAARDLKKGDELTVAYVDVTQHEGETAVECRRRRRVELARGWRFACECDRCKEEAKELTLEEQTAAGEEKKDESKVEETLKRFEEGPIQIQSEIVE</sequence>
<accession>A0A5C3MGP2</accession>
<gene>
    <name evidence="13" type="ORF">BDQ12DRAFT_595860</name>
</gene>
<keyword evidence="9 11" id="KW-0472">Membrane</keyword>
<evidence type="ECO:0000256" key="3">
    <source>
        <dbReference type="ARBA" id="ARBA00022448"/>
    </source>
</evidence>
<evidence type="ECO:0000313" key="13">
    <source>
        <dbReference type="EMBL" id="TFK43835.1"/>
    </source>
</evidence>
<dbReference type="GO" id="GO:0006605">
    <property type="term" value="P:protein targeting"/>
    <property type="evidence" value="ECO:0007669"/>
    <property type="project" value="InterPro"/>
</dbReference>
<dbReference type="InterPro" id="IPR046341">
    <property type="entry name" value="SET_dom_sf"/>
</dbReference>
<dbReference type="Gene3D" id="2.170.270.10">
    <property type="entry name" value="SET domain"/>
    <property type="match status" value="1"/>
</dbReference>
<keyword evidence="4 11" id="KW-0812">Transmembrane</keyword>
<feature type="compositionally biased region" description="Basic and acidic residues" evidence="10">
    <location>
        <begin position="628"/>
        <end position="646"/>
    </location>
</feature>
<dbReference type="AlphaFoldDB" id="A0A5C3MGP2"/>
<evidence type="ECO:0000256" key="7">
    <source>
        <dbReference type="ARBA" id="ARBA00022989"/>
    </source>
</evidence>
<dbReference type="InterPro" id="IPR023392">
    <property type="entry name" value="Tom20_dom_sf"/>
</dbReference>
<keyword evidence="14" id="KW-1185">Reference proteome</keyword>
<dbReference type="GO" id="GO:0005742">
    <property type="term" value="C:mitochondrial outer membrane translocase complex"/>
    <property type="evidence" value="ECO:0007669"/>
    <property type="project" value="InterPro"/>
</dbReference>
<feature type="domain" description="SET" evidence="12">
    <location>
        <begin position="263"/>
        <end position="578"/>
    </location>
</feature>
<dbReference type="OrthoDB" id="2154253at2759"/>
<protein>
    <recommendedName>
        <fullName evidence="12">SET domain-containing protein</fullName>
    </recommendedName>
</protein>
<reference evidence="13 14" key="1">
    <citation type="journal article" date="2019" name="Nat. Ecol. Evol.">
        <title>Megaphylogeny resolves global patterns of mushroom evolution.</title>
        <authorList>
            <person name="Varga T."/>
            <person name="Krizsan K."/>
            <person name="Foldi C."/>
            <person name="Dima B."/>
            <person name="Sanchez-Garcia M."/>
            <person name="Sanchez-Ramirez S."/>
            <person name="Szollosi G.J."/>
            <person name="Szarkandi J.G."/>
            <person name="Papp V."/>
            <person name="Albert L."/>
            <person name="Andreopoulos W."/>
            <person name="Angelini C."/>
            <person name="Antonin V."/>
            <person name="Barry K.W."/>
            <person name="Bougher N.L."/>
            <person name="Buchanan P."/>
            <person name="Buyck B."/>
            <person name="Bense V."/>
            <person name="Catcheside P."/>
            <person name="Chovatia M."/>
            <person name="Cooper J."/>
            <person name="Damon W."/>
            <person name="Desjardin D."/>
            <person name="Finy P."/>
            <person name="Geml J."/>
            <person name="Haridas S."/>
            <person name="Hughes K."/>
            <person name="Justo A."/>
            <person name="Karasinski D."/>
            <person name="Kautmanova I."/>
            <person name="Kiss B."/>
            <person name="Kocsube S."/>
            <person name="Kotiranta H."/>
            <person name="LaButti K.M."/>
            <person name="Lechner B.E."/>
            <person name="Liimatainen K."/>
            <person name="Lipzen A."/>
            <person name="Lukacs Z."/>
            <person name="Mihaltcheva S."/>
            <person name="Morgado L.N."/>
            <person name="Niskanen T."/>
            <person name="Noordeloos M.E."/>
            <person name="Ohm R.A."/>
            <person name="Ortiz-Santana B."/>
            <person name="Ovrebo C."/>
            <person name="Racz N."/>
            <person name="Riley R."/>
            <person name="Savchenko A."/>
            <person name="Shiryaev A."/>
            <person name="Soop K."/>
            <person name="Spirin V."/>
            <person name="Szebenyi C."/>
            <person name="Tomsovsky M."/>
            <person name="Tulloss R.E."/>
            <person name="Uehling J."/>
            <person name="Grigoriev I.V."/>
            <person name="Vagvolgyi C."/>
            <person name="Papp T."/>
            <person name="Martin F.M."/>
            <person name="Miettinen O."/>
            <person name="Hibbett D.S."/>
            <person name="Nagy L.G."/>
        </authorList>
    </citation>
    <scope>NUCLEOTIDE SEQUENCE [LARGE SCALE GENOMIC DNA]</scope>
    <source>
        <strain evidence="13 14">CBS 166.37</strain>
    </source>
</reference>
<evidence type="ECO:0000256" key="1">
    <source>
        <dbReference type="ARBA" id="ARBA00004572"/>
    </source>
</evidence>
<evidence type="ECO:0000256" key="8">
    <source>
        <dbReference type="ARBA" id="ARBA00023128"/>
    </source>
</evidence>
<organism evidence="13 14">
    <name type="scientific">Crucibulum laeve</name>
    <dbReference type="NCBI Taxonomy" id="68775"/>
    <lineage>
        <taxon>Eukaryota</taxon>
        <taxon>Fungi</taxon>
        <taxon>Dikarya</taxon>
        <taxon>Basidiomycota</taxon>
        <taxon>Agaricomycotina</taxon>
        <taxon>Agaricomycetes</taxon>
        <taxon>Agaricomycetidae</taxon>
        <taxon>Agaricales</taxon>
        <taxon>Agaricineae</taxon>
        <taxon>Nidulariaceae</taxon>
        <taxon>Crucibulum</taxon>
    </lineage>
</organism>
<dbReference type="PANTHER" id="PTHR12430">
    <property type="entry name" value="MITOCHONDRIAL IMPORT RECEPTOR SUBUNIT TOM20"/>
    <property type="match status" value="1"/>
</dbReference>
<dbReference type="SUPFAM" id="SSF82199">
    <property type="entry name" value="SET domain"/>
    <property type="match status" value="1"/>
</dbReference>
<dbReference type="GO" id="GO:0030943">
    <property type="term" value="F:mitochondrion targeting sequence binding"/>
    <property type="evidence" value="ECO:0007669"/>
    <property type="project" value="TreeGrafter"/>
</dbReference>
<keyword evidence="8" id="KW-0496">Mitochondrion</keyword>
<evidence type="ECO:0000313" key="14">
    <source>
        <dbReference type="Proteomes" id="UP000308652"/>
    </source>
</evidence>
<dbReference type="EMBL" id="ML213591">
    <property type="protein sequence ID" value="TFK43835.1"/>
    <property type="molecule type" value="Genomic_DNA"/>
</dbReference>
<evidence type="ECO:0000256" key="9">
    <source>
        <dbReference type="ARBA" id="ARBA00023136"/>
    </source>
</evidence>
<dbReference type="InterPro" id="IPR002056">
    <property type="entry name" value="MAS20"/>
</dbReference>
<dbReference type="GO" id="GO:0006886">
    <property type="term" value="P:intracellular protein transport"/>
    <property type="evidence" value="ECO:0007669"/>
    <property type="project" value="InterPro"/>
</dbReference>
<evidence type="ECO:0000256" key="2">
    <source>
        <dbReference type="ARBA" id="ARBA00005792"/>
    </source>
</evidence>
<feature type="region of interest" description="Disordered" evidence="10">
    <location>
        <begin position="620"/>
        <end position="657"/>
    </location>
</feature>
<dbReference type="GO" id="GO:0016031">
    <property type="term" value="P:tRNA import into mitochondrion"/>
    <property type="evidence" value="ECO:0007669"/>
    <property type="project" value="TreeGrafter"/>
</dbReference>
<dbReference type="Gene3D" id="1.10.220.160">
    <property type="match status" value="1"/>
</dbReference>
<keyword evidence="5" id="KW-1000">Mitochondrion outer membrane</keyword>
<comment type="similarity">
    <text evidence="2">Belongs to the Tom20 family.</text>
</comment>
<dbReference type="Proteomes" id="UP000308652">
    <property type="component" value="Unassembled WGS sequence"/>
</dbReference>
<dbReference type="GO" id="GO:0030150">
    <property type="term" value="P:protein import into mitochondrial matrix"/>
    <property type="evidence" value="ECO:0007669"/>
    <property type="project" value="TreeGrafter"/>
</dbReference>
<dbReference type="Gene3D" id="6.10.140.2220">
    <property type="match status" value="1"/>
</dbReference>
<keyword evidence="3" id="KW-0813">Transport</keyword>
<comment type="subcellular location">
    <subcellularLocation>
        <location evidence="1">Mitochondrion outer membrane</location>
        <topology evidence="1">Single-pass membrane protein</topology>
    </subcellularLocation>
</comment>
<dbReference type="PANTHER" id="PTHR12430:SF0">
    <property type="entry name" value="TRANSLOCASE OF OUTER MITOCHONDRIAL MEMBRANE 20"/>
    <property type="match status" value="1"/>
</dbReference>
<dbReference type="InterPro" id="IPR001214">
    <property type="entry name" value="SET_dom"/>
</dbReference>